<evidence type="ECO:0000313" key="2">
    <source>
        <dbReference type="EMBL" id="KRZ59805.1"/>
    </source>
</evidence>
<accession>A0A0V1LJX6</accession>
<proteinExistence type="predicted"/>
<gene>
    <name evidence="2" type="ORF">T02_15908</name>
</gene>
<organism evidence="2 3">
    <name type="scientific">Trichinella nativa</name>
    <dbReference type="NCBI Taxonomy" id="6335"/>
    <lineage>
        <taxon>Eukaryota</taxon>
        <taxon>Metazoa</taxon>
        <taxon>Ecdysozoa</taxon>
        <taxon>Nematoda</taxon>
        <taxon>Enoplea</taxon>
        <taxon>Dorylaimia</taxon>
        <taxon>Trichinellida</taxon>
        <taxon>Trichinellidae</taxon>
        <taxon>Trichinella</taxon>
    </lineage>
</organism>
<evidence type="ECO:0000313" key="3">
    <source>
        <dbReference type="Proteomes" id="UP000054721"/>
    </source>
</evidence>
<reference evidence="2 3" key="1">
    <citation type="submission" date="2015-05" db="EMBL/GenBank/DDBJ databases">
        <title>Evolution of Trichinella species and genotypes.</title>
        <authorList>
            <person name="Korhonen P.K."/>
            <person name="Edoardo P."/>
            <person name="Giuseppe L.R."/>
            <person name="Gasser R.B."/>
        </authorList>
    </citation>
    <scope>NUCLEOTIDE SEQUENCE [LARGE SCALE GENOMIC DNA]</scope>
    <source>
        <strain evidence="2">ISS10</strain>
    </source>
</reference>
<dbReference type="STRING" id="6335.A0A0V1LJX6"/>
<dbReference type="EMBL" id="JYDW01000037">
    <property type="protein sequence ID" value="KRZ59805.1"/>
    <property type="molecule type" value="Genomic_DNA"/>
</dbReference>
<sequence>MYLCRRRIGRRIKIPSKEYGSALVGSSVWYLVLESCRDESMTVFDRRSRAGGSQAEDMTAQRNPPVDTRSSPSHDSANGPVGVRNESARKSGSLHYH</sequence>
<protein>
    <submittedName>
        <fullName evidence="2">Uncharacterized protein</fullName>
    </submittedName>
</protein>
<evidence type="ECO:0000256" key="1">
    <source>
        <dbReference type="SAM" id="MobiDB-lite"/>
    </source>
</evidence>
<comment type="caution">
    <text evidence="2">The sequence shown here is derived from an EMBL/GenBank/DDBJ whole genome shotgun (WGS) entry which is preliminary data.</text>
</comment>
<dbReference type="AlphaFoldDB" id="A0A0V1LJX6"/>
<keyword evidence="3" id="KW-1185">Reference proteome</keyword>
<dbReference type="Proteomes" id="UP000054721">
    <property type="component" value="Unassembled WGS sequence"/>
</dbReference>
<name>A0A0V1LJX6_9BILA</name>
<feature type="region of interest" description="Disordered" evidence="1">
    <location>
        <begin position="44"/>
        <end position="97"/>
    </location>
</feature>
<dbReference type="OrthoDB" id="5926839at2759"/>